<dbReference type="PROSITE" id="PS00108">
    <property type="entry name" value="PROTEIN_KINASE_ST"/>
    <property type="match status" value="1"/>
</dbReference>
<dbReference type="Pfam" id="PF00069">
    <property type="entry name" value="Pkinase"/>
    <property type="match status" value="1"/>
</dbReference>
<reference evidence="9" key="1">
    <citation type="submission" date="2021-01" db="EMBL/GenBank/DDBJ databases">
        <title>Whole genome shotgun sequence of Rhizocola hellebori NBRC 109834.</title>
        <authorList>
            <person name="Komaki H."/>
            <person name="Tamura T."/>
        </authorList>
    </citation>
    <scope>NUCLEOTIDE SEQUENCE</scope>
    <source>
        <strain evidence="9">NBRC 109834</strain>
    </source>
</reference>
<evidence type="ECO:0000256" key="6">
    <source>
        <dbReference type="SAM" id="MobiDB-lite"/>
    </source>
</evidence>
<evidence type="ECO:0000256" key="2">
    <source>
        <dbReference type="ARBA" id="ARBA00022741"/>
    </source>
</evidence>
<dbReference type="PANTHER" id="PTHR43289">
    <property type="entry name" value="MITOGEN-ACTIVATED PROTEIN KINASE KINASE KINASE 20-RELATED"/>
    <property type="match status" value="1"/>
</dbReference>
<feature type="binding site" evidence="5">
    <location>
        <position position="47"/>
    </location>
    <ligand>
        <name>ATP</name>
        <dbReference type="ChEBI" id="CHEBI:30616"/>
    </ligand>
</feature>
<feature type="domain" description="Protein kinase" evidence="8">
    <location>
        <begin position="19"/>
        <end position="287"/>
    </location>
</feature>
<dbReference type="GO" id="GO:0004674">
    <property type="term" value="F:protein serine/threonine kinase activity"/>
    <property type="evidence" value="ECO:0007669"/>
    <property type="project" value="TreeGrafter"/>
</dbReference>
<accession>A0A8J3QAD6</accession>
<gene>
    <name evidence="9" type="ORF">Rhe02_52100</name>
</gene>
<dbReference type="PROSITE" id="PS00107">
    <property type="entry name" value="PROTEIN_KINASE_ATP"/>
    <property type="match status" value="1"/>
</dbReference>
<protein>
    <recommendedName>
        <fullName evidence="8">Protein kinase domain-containing protein</fullName>
    </recommendedName>
</protein>
<keyword evidence="7" id="KW-0472">Membrane</keyword>
<comment type="caution">
    <text evidence="9">The sequence shown here is derived from an EMBL/GenBank/DDBJ whole genome shotgun (WGS) entry which is preliminary data.</text>
</comment>
<dbReference type="CDD" id="cd14014">
    <property type="entry name" value="STKc_PknB_like"/>
    <property type="match status" value="1"/>
</dbReference>
<dbReference type="EMBL" id="BONY01000034">
    <property type="protein sequence ID" value="GIH07143.1"/>
    <property type="molecule type" value="Genomic_DNA"/>
</dbReference>
<keyword evidence="7" id="KW-1133">Transmembrane helix</keyword>
<evidence type="ECO:0000313" key="9">
    <source>
        <dbReference type="EMBL" id="GIH07143.1"/>
    </source>
</evidence>
<dbReference type="InterPro" id="IPR000719">
    <property type="entry name" value="Prot_kinase_dom"/>
</dbReference>
<feature type="region of interest" description="Disordered" evidence="6">
    <location>
        <begin position="276"/>
        <end position="335"/>
    </location>
</feature>
<dbReference type="Gene3D" id="1.10.510.10">
    <property type="entry name" value="Transferase(Phosphotransferase) domain 1"/>
    <property type="match status" value="1"/>
</dbReference>
<dbReference type="PANTHER" id="PTHR43289:SF34">
    <property type="entry name" value="SERINE_THREONINE-PROTEIN KINASE YBDM-RELATED"/>
    <property type="match status" value="1"/>
</dbReference>
<feature type="transmembrane region" description="Helical" evidence="7">
    <location>
        <begin position="448"/>
        <end position="465"/>
    </location>
</feature>
<evidence type="ECO:0000256" key="5">
    <source>
        <dbReference type="PROSITE-ProRule" id="PRU10141"/>
    </source>
</evidence>
<feature type="transmembrane region" description="Helical" evidence="7">
    <location>
        <begin position="417"/>
        <end position="436"/>
    </location>
</feature>
<evidence type="ECO:0000256" key="3">
    <source>
        <dbReference type="ARBA" id="ARBA00022777"/>
    </source>
</evidence>
<dbReference type="AlphaFoldDB" id="A0A8J3QAD6"/>
<keyword evidence="4 5" id="KW-0067">ATP-binding</keyword>
<keyword evidence="3" id="KW-0418">Kinase</keyword>
<dbReference type="GO" id="GO:0005524">
    <property type="term" value="F:ATP binding"/>
    <property type="evidence" value="ECO:0007669"/>
    <property type="project" value="UniProtKB-UniRule"/>
</dbReference>
<evidence type="ECO:0000259" key="8">
    <source>
        <dbReference type="PROSITE" id="PS50011"/>
    </source>
</evidence>
<dbReference type="Gene3D" id="3.30.200.20">
    <property type="entry name" value="Phosphorylase Kinase, domain 1"/>
    <property type="match status" value="1"/>
</dbReference>
<evidence type="ECO:0000313" key="10">
    <source>
        <dbReference type="Proteomes" id="UP000612899"/>
    </source>
</evidence>
<dbReference type="Proteomes" id="UP000612899">
    <property type="component" value="Unassembled WGS sequence"/>
</dbReference>
<dbReference type="SUPFAM" id="SSF56112">
    <property type="entry name" value="Protein kinase-like (PK-like)"/>
    <property type="match status" value="1"/>
</dbReference>
<evidence type="ECO:0000256" key="7">
    <source>
        <dbReference type="SAM" id="Phobius"/>
    </source>
</evidence>
<name>A0A8J3QAD6_9ACTN</name>
<dbReference type="InterPro" id="IPR008271">
    <property type="entry name" value="Ser/Thr_kinase_AS"/>
</dbReference>
<keyword evidence="10" id="KW-1185">Reference proteome</keyword>
<dbReference type="InterPro" id="IPR017441">
    <property type="entry name" value="Protein_kinase_ATP_BS"/>
</dbReference>
<dbReference type="InterPro" id="IPR011009">
    <property type="entry name" value="Kinase-like_dom_sf"/>
</dbReference>
<organism evidence="9 10">
    <name type="scientific">Rhizocola hellebori</name>
    <dbReference type="NCBI Taxonomy" id="1392758"/>
    <lineage>
        <taxon>Bacteria</taxon>
        <taxon>Bacillati</taxon>
        <taxon>Actinomycetota</taxon>
        <taxon>Actinomycetes</taxon>
        <taxon>Micromonosporales</taxon>
        <taxon>Micromonosporaceae</taxon>
        <taxon>Rhizocola</taxon>
    </lineage>
</organism>
<keyword evidence="1" id="KW-0808">Transferase</keyword>
<dbReference type="SMART" id="SM00220">
    <property type="entry name" value="S_TKc"/>
    <property type="match status" value="1"/>
</dbReference>
<dbReference type="RefSeq" id="WP_203910953.1">
    <property type="nucleotide sequence ID" value="NZ_BONY01000034.1"/>
</dbReference>
<sequence length="524" mass="55039">MGGDVQALDDHDPRTVGGYRVLGRLGEGGMGRVYYGLSQCSRPLAIKVIRPEFAAVADFRARFTREINAVRTVGGFWTASIVDADADAAAPWLATEFIAGPTLQAAASAQPLDQATCRALLVRLAEALQSIHDAHLIHRDLKPGNVILAADGPRVIDFGIARAFVDPQHTRTATIGTAAYMSPEQIRGGALGPASDMFALGATIAYAGTGHGPFDHHSVETTIYRVLSEPPDLHGIPAELRSLLGRCLDKDPAARPTPRQVIAEVPGGAAAVLTPFGDWRPPAHPDLSTMPVASPAPAGTETLAPTAGHTGSPAGTGTSIDPLQLTAPDTGVTLGAPADERETAHAPAQTNTTNAEQSRPTGIVWLLRSMLLLQVAVVFAVLARQVQTSSMIIGGAVPGVDTSRPALHLNQHGIQDAVLILFGLCTAALIAIAAWMQQRRHSNGIHTYGASTAAVLGLIAAGYLVNGFDIATHMVTRLTNRGQWLAEKLYLDSAMPWYTVSTGVATTAIVAIAGVGLYRWLREG</sequence>
<proteinExistence type="predicted"/>
<dbReference type="PROSITE" id="PS50011">
    <property type="entry name" value="PROTEIN_KINASE_DOM"/>
    <property type="match status" value="1"/>
</dbReference>
<keyword evidence="2 5" id="KW-0547">Nucleotide-binding</keyword>
<evidence type="ECO:0000256" key="4">
    <source>
        <dbReference type="ARBA" id="ARBA00022840"/>
    </source>
</evidence>
<keyword evidence="7" id="KW-0812">Transmembrane</keyword>
<feature type="transmembrane region" description="Helical" evidence="7">
    <location>
        <begin position="497"/>
        <end position="521"/>
    </location>
</feature>
<evidence type="ECO:0000256" key="1">
    <source>
        <dbReference type="ARBA" id="ARBA00022679"/>
    </source>
</evidence>